<reference evidence="2" key="1">
    <citation type="submission" date="2018-11" db="EMBL/GenBank/DDBJ databases">
        <authorList>
            <consortium name="Pathogen Informatics"/>
        </authorList>
    </citation>
    <scope>NUCLEOTIDE SEQUENCE</scope>
</reference>
<evidence type="ECO:0000313" key="2">
    <source>
        <dbReference type="EMBL" id="VEL10100.1"/>
    </source>
</evidence>
<dbReference type="Proteomes" id="UP000784294">
    <property type="component" value="Unassembled WGS sequence"/>
</dbReference>
<proteinExistence type="predicted"/>
<dbReference type="EMBL" id="CAAALY010008029">
    <property type="protein sequence ID" value="VEL10100.1"/>
    <property type="molecule type" value="Genomic_DNA"/>
</dbReference>
<protein>
    <submittedName>
        <fullName evidence="2">Uncharacterized protein</fullName>
    </submittedName>
</protein>
<keyword evidence="3" id="KW-1185">Reference proteome</keyword>
<feature type="compositionally biased region" description="Acidic residues" evidence="1">
    <location>
        <begin position="116"/>
        <end position="142"/>
    </location>
</feature>
<name>A0A3S5A8S7_9PLAT</name>
<sequence length="280" mass="31714">MSAVGADSEFITIGQSQPNREELPDKVSAPMSAKHTSQVDDQSWLHALGLVHNKYEIKQNDFQTKVADLQKRKAEITDRGKEKLNIVSNKVHYGLGTNEEVNLVERKDDRLRLQYEDEEEIQGDDDQEDDEEREEDEEDDPCEAGSMSSCPLSVYQSSLCFDNNSITDQAVASPDQGSLQEQSSLKQKEIAVTEEDPNLGTRVQPMKYRGSMVGAYRRAMSESRQFNHKKQNIQMEESLASSNSAMDSKKGQRNRTAFTLKQLKLLEQGKFAYTRPTKLI</sequence>
<evidence type="ECO:0000313" key="3">
    <source>
        <dbReference type="Proteomes" id="UP000784294"/>
    </source>
</evidence>
<feature type="region of interest" description="Disordered" evidence="1">
    <location>
        <begin position="113"/>
        <end position="148"/>
    </location>
</feature>
<comment type="caution">
    <text evidence="2">The sequence shown here is derived from an EMBL/GenBank/DDBJ whole genome shotgun (WGS) entry which is preliminary data.</text>
</comment>
<feature type="region of interest" description="Disordered" evidence="1">
    <location>
        <begin position="1"/>
        <end position="24"/>
    </location>
</feature>
<organism evidence="2 3">
    <name type="scientific">Protopolystoma xenopodis</name>
    <dbReference type="NCBI Taxonomy" id="117903"/>
    <lineage>
        <taxon>Eukaryota</taxon>
        <taxon>Metazoa</taxon>
        <taxon>Spiralia</taxon>
        <taxon>Lophotrochozoa</taxon>
        <taxon>Platyhelminthes</taxon>
        <taxon>Monogenea</taxon>
        <taxon>Polyopisthocotylea</taxon>
        <taxon>Polystomatidea</taxon>
        <taxon>Polystomatidae</taxon>
        <taxon>Protopolystoma</taxon>
    </lineage>
</organism>
<dbReference type="AlphaFoldDB" id="A0A3S5A8S7"/>
<gene>
    <name evidence="2" type="ORF">PXEA_LOCUS3540</name>
</gene>
<accession>A0A3S5A8S7</accession>
<evidence type="ECO:0000256" key="1">
    <source>
        <dbReference type="SAM" id="MobiDB-lite"/>
    </source>
</evidence>